<dbReference type="GeneID" id="14875597"/>
<keyword evidence="4 13" id="KW-0963">Cytoplasm</keyword>
<dbReference type="Gene3D" id="1.10.260.30">
    <property type="entry name" value="Signal recognition particle, SRP54 subunit, M-domain"/>
    <property type="match status" value="1"/>
</dbReference>
<evidence type="ECO:0000256" key="6">
    <source>
        <dbReference type="ARBA" id="ARBA00022801"/>
    </source>
</evidence>
<dbReference type="Gene3D" id="3.40.50.300">
    <property type="entry name" value="P-loop containing nucleotide triphosphate hydrolases"/>
    <property type="match status" value="1"/>
</dbReference>
<dbReference type="Pfam" id="PF02978">
    <property type="entry name" value="SRP_SPB"/>
    <property type="match status" value="1"/>
</dbReference>
<dbReference type="SUPFAM" id="SSF47364">
    <property type="entry name" value="Domain of the SRP/SRP receptor G-proteins"/>
    <property type="match status" value="1"/>
</dbReference>
<name>F4PNF5_CACFS</name>
<keyword evidence="11 13" id="KW-0687">Ribonucleoprotein</keyword>
<comment type="catalytic activity">
    <reaction evidence="12">
        <text>GTP + H2O = GDP + phosphate + H(+)</text>
        <dbReference type="Rhea" id="RHEA:19669"/>
        <dbReference type="ChEBI" id="CHEBI:15377"/>
        <dbReference type="ChEBI" id="CHEBI:15378"/>
        <dbReference type="ChEBI" id="CHEBI:37565"/>
        <dbReference type="ChEBI" id="CHEBI:43474"/>
        <dbReference type="ChEBI" id="CHEBI:58189"/>
        <dbReference type="EC" id="3.6.5.4"/>
    </reaction>
    <physiologicalReaction direction="left-to-right" evidence="12">
        <dbReference type="Rhea" id="RHEA:19670"/>
    </physiologicalReaction>
</comment>
<dbReference type="PANTHER" id="PTHR11564">
    <property type="entry name" value="SIGNAL RECOGNITION PARTICLE 54K PROTEIN SRP54"/>
    <property type="match status" value="1"/>
</dbReference>
<evidence type="ECO:0000256" key="5">
    <source>
        <dbReference type="ARBA" id="ARBA00022741"/>
    </source>
</evidence>
<dbReference type="InterPro" id="IPR004125">
    <property type="entry name" value="Signal_recog_particle_SRP54_M"/>
</dbReference>
<dbReference type="HAMAP" id="MF_00306">
    <property type="entry name" value="SRP54"/>
    <property type="match status" value="1"/>
</dbReference>
<dbReference type="GO" id="GO:0005525">
    <property type="term" value="F:GTP binding"/>
    <property type="evidence" value="ECO:0007669"/>
    <property type="project" value="UniProtKB-UniRule"/>
</dbReference>
<proteinExistence type="inferred from homology"/>
<evidence type="ECO:0000256" key="3">
    <source>
        <dbReference type="ARBA" id="ARBA00005450"/>
    </source>
</evidence>
<comment type="similarity">
    <text evidence="3 13">Belongs to the GTP-binding SRP family. SRP54 subfamily.</text>
</comment>
<comment type="function">
    <text evidence="13">Component of the signal recognition particle (SRP) complex, a ribonucleoprotein complex that mediates the cotranslational targeting of secretory and membrane proteins to the endoplasmic reticulum (ER).</text>
</comment>
<dbReference type="CDD" id="cd17875">
    <property type="entry name" value="SRP54_G"/>
    <property type="match status" value="1"/>
</dbReference>
<dbReference type="GO" id="GO:0003924">
    <property type="term" value="F:GTPase activity"/>
    <property type="evidence" value="ECO:0007669"/>
    <property type="project" value="UniProtKB-UniRule"/>
</dbReference>
<evidence type="ECO:0000256" key="2">
    <source>
        <dbReference type="ARBA" id="ARBA00004496"/>
    </source>
</evidence>
<dbReference type="GO" id="GO:0005786">
    <property type="term" value="C:signal recognition particle, endoplasmic reticulum targeting"/>
    <property type="evidence" value="ECO:0007669"/>
    <property type="project" value="UniProtKB-UniRule"/>
</dbReference>
<evidence type="ECO:0000256" key="4">
    <source>
        <dbReference type="ARBA" id="ARBA00022490"/>
    </source>
</evidence>
<feature type="domain" description="SRP54-type proteins GTP-binding" evidence="14">
    <location>
        <begin position="269"/>
        <end position="282"/>
    </location>
</feature>
<dbReference type="RefSeq" id="XP_004360859.1">
    <property type="nucleotide sequence ID" value="XM_004360802.1"/>
</dbReference>
<keyword evidence="6" id="KW-0378">Hydrolase</keyword>
<keyword evidence="8 13" id="KW-0694">RNA-binding</keyword>
<dbReference type="GO" id="GO:0030942">
    <property type="term" value="F:endoplasmic reticulum signal peptide binding"/>
    <property type="evidence" value="ECO:0007669"/>
    <property type="project" value="TreeGrafter"/>
</dbReference>
<dbReference type="InterPro" id="IPR006325">
    <property type="entry name" value="SRP54_euk"/>
</dbReference>
<protein>
    <recommendedName>
        <fullName evidence="13">Signal recognition particle 54 kDa protein</fullName>
    </recommendedName>
</protein>
<sequence>MVLADWGNQISSALAAMSNSTIINEETINHLLKEVGNALSRADVSMSLIIKMRKNIQAQIKLDQMAAGLNKRRIIRKVVFDELIKLLDPGVTPWKPTKGKSNIIMFVGLQGAGKTTSVTKLAHFYKRKGWNTAMVCADTFRAGAFAQLQHNATKAKIPFYGSESEKDPVAAAKKGVEIFRKEGAEIIIVDTSGRHKQESELFKEMSEIETVIQPDNVIFVMDSSIGQAAYDQAMAFKTSVKVGSVIITKMDGNSKGGGAISAVAATQSPIIFIGSGEHIPDLEIFNPTSFVSKLLGLGDVNGMVEMIQDVVPPDPNAWKEMSEGNFTFRNMKQQFQQIMNMGPIEKIVQMFPGMSNMPMLQGGEGNLKLKAYMTILDSMTDDELDGKKQMNPSRMLRIARGSGRHPREVGELTEQKKMFEKMFKKGGGLSNLANMAGGGKGGQMPNPKNLQQLAGMVPPQMMKQMGGMGGIQSMLGQLKNMNMKGMGDMMKNFGGNNPFGAD</sequence>
<dbReference type="OrthoDB" id="10250817at2759"/>
<evidence type="ECO:0000313" key="16">
    <source>
        <dbReference type="Proteomes" id="UP000007797"/>
    </source>
</evidence>
<keyword evidence="16" id="KW-1185">Reference proteome</keyword>
<dbReference type="InterPro" id="IPR036225">
    <property type="entry name" value="SRP/SRP_N"/>
</dbReference>
<dbReference type="Pfam" id="PF02881">
    <property type="entry name" value="SRP54_N"/>
    <property type="match status" value="1"/>
</dbReference>
<dbReference type="InterPro" id="IPR003593">
    <property type="entry name" value="AAA+_ATPase"/>
</dbReference>
<dbReference type="OMA" id="GMTGQDA"/>
<dbReference type="InterPro" id="IPR013822">
    <property type="entry name" value="Signal_recog_particl_SRP54_hlx"/>
</dbReference>
<dbReference type="InterPro" id="IPR042101">
    <property type="entry name" value="SRP54_N_sf"/>
</dbReference>
<dbReference type="KEGG" id="dfa:DFA_05138"/>
<dbReference type="Gene3D" id="1.20.120.140">
    <property type="entry name" value="Signal recognition particle SRP54, nucleotide-binding domain"/>
    <property type="match status" value="1"/>
</dbReference>
<dbReference type="SMART" id="SM00962">
    <property type="entry name" value="SRP54"/>
    <property type="match status" value="1"/>
</dbReference>
<gene>
    <name evidence="15" type="primary">srp54</name>
    <name evidence="15" type="ORF">DFA_05138</name>
</gene>
<dbReference type="PROSITE" id="PS00300">
    <property type="entry name" value="SRP54"/>
    <property type="match status" value="1"/>
</dbReference>
<dbReference type="GO" id="GO:0006616">
    <property type="term" value="P:SRP-dependent cotranslational protein targeting to membrane, translocation"/>
    <property type="evidence" value="ECO:0007669"/>
    <property type="project" value="TreeGrafter"/>
</dbReference>
<evidence type="ECO:0000313" key="15">
    <source>
        <dbReference type="EMBL" id="EGG23008.1"/>
    </source>
</evidence>
<reference evidence="16" key="1">
    <citation type="journal article" date="2011" name="Genome Res.">
        <title>Phylogeny-wide analysis of social amoeba genomes highlights ancient origins for complex intercellular communication.</title>
        <authorList>
            <person name="Heidel A.J."/>
            <person name="Lawal H.M."/>
            <person name="Felder M."/>
            <person name="Schilde C."/>
            <person name="Helps N.R."/>
            <person name="Tunggal B."/>
            <person name="Rivero F."/>
            <person name="John U."/>
            <person name="Schleicher M."/>
            <person name="Eichinger L."/>
            <person name="Platzer M."/>
            <person name="Noegel A.A."/>
            <person name="Schaap P."/>
            <person name="Gloeckner G."/>
        </authorList>
    </citation>
    <scope>NUCLEOTIDE SEQUENCE [LARGE SCALE GENOMIC DNA]</scope>
    <source>
        <strain evidence="16">SH3</strain>
    </source>
</reference>
<comment type="subcellular location">
    <subcellularLocation>
        <location evidence="2 13">Cytoplasm</location>
    </subcellularLocation>
    <subcellularLocation>
        <location evidence="1">Endoplasmic reticulum</location>
    </subcellularLocation>
</comment>
<dbReference type="InterPro" id="IPR000897">
    <property type="entry name" value="SRP54_GTPase_dom"/>
</dbReference>
<keyword evidence="10 13" id="KW-0733">Signal recognition particle</keyword>
<keyword evidence="5 13" id="KW-0547">Nucleotide-binding</keyword>
<dbReference type="SUPFAM" id="SSF47446">
    <property type="entry name" value="Signal peptide-binding domain"/>
    <property type="match status" value="1"/>
</dbReference>
<dbReference type="Proteomes" id="UP000007797">
    <property type="component" value="Unassembled WGS sequence"/>
</dbReference>
<dbReference type="GO" id="GO:0005783">
    <property type="term" value="C:endoplasmic reticulum"/>
    <property type="evidence" value="ECO:0007669"/>
    <property type="project" value="UniProtKB-SubCell"/>
</dbReference>
<dbReference type="PANTHER" id="PTHR11564:SF5">
    <property type="entry name" value="SIGNAL RECOGNITION PARTICLE SUBUNIT SRP54"/>
    <property type="match status" value="1"/>
</dbReference>
<accession>F4PNF5</accession>
<dbReference type="SUPFAM" id="SSF52540">
    <property type="entry name" value="P-loop containing nucleoside triphosphate hydrolases"/>
    <property type="match status" value="1"/>
</dbReference>
<dbReference type="InterPro" id="IPR036891">
    <property type="entry name" value="Signal_recog_part_SRP54_M_sf"/>
</dbReference>
<keyword evidence="9 13" id="KW-0342">GTP-binding</keyword>
<comment type="domain">
    <text evidence="13">The M domain binds the 7SL RNA in presence of SRP19 and binds the signal sequence of presecretory proteins.</text>
</comment>
<organism evidence="15 16">
    <name type="scientific">Cavenderia fasciculata</name>
    <name type="common">Slime mold</name>
    <name type="synonym">Dictyostelium fasciculatum</name>
    <dbReference type="NCBI Taxonomy" id="261658"/>
    <lineage>
        <taxon>Eukaryota</taxon>
        <taxon>Amoebozoa</taxon>
        <taxon>Evosea</taxon>
        <taxon>Eumycetozoa</taxon>
        <taxon>Dictyostelia</taxon>
        <taxon>Acytosteliales</taxon>
        <taxon>Cavenderiaceae</taxon>
        <taxon>Cavenderia</taxon>
    </lineage>
</organism>
<evidence type="ECO:0000256" key="10">
    <source>
        <dbReference type="ARBA" id="ARBA00023135"/>
    </source>
</evidence>
<dbReference type="EMBL" id="GL883008">
    <property type="protein sequence ID" value="EGG23008.1"/>
    <property type="molecule type" value="Genomic_DNA"/>
</dbReference>
<dbReference type="InterPro" id="IPR027417">
    <property type="entry name" value="P-loop_NTPase"/>
</dbReference>
<dbReference type="AlphaFoldDB" id="F4PNF5"/>
<dbReference type="SMART" id="SM00963">
    <property type="entry name" value="SRP54_N"/>
    <property type="match status" value="1"/>
</dbReference>
<evidence type="ECO:0000256" key="9">
    <source>
        <dbReference type="ARBA" id="ARBA00023134"/>
    </source>
</evidence>
<evidence type="ECO:0000256" key="8">
    <source>
        <dbReference type="ARBA" id="ARBA00022884"/>
    </source>
</evidence>
<dbReference type="Pfam" id="PF00448">
    <property type="entry name" value="SRP54"/>
    <property type="match status" value="1"/>
</dbReference>
<evidence type="ECO:0000259" key="14">
    <source>
        <dbReference type="PROSITE" id="PS00300"/>
    </source>
</evidence>
<evidence type="ECO:0000256" key="13">
    <source>
        <dbReference type="RuleBase" id="RU364034"/>
    </source>
</evidence>
<evidence type="ECO:0000256" key="1">
    <source>
        <dbReference type="ARBA" id="ARBA00004240"/>
    </source>
</evidence>
<dbReference type="NCBIfam" id="TIGR01425">
    <property type="entry name" value="SRP54_euk"/>
    <property type="match status" value="1"/>
</dbReference>
<evidence type="ECO:0000256" key="12">
    <source>
        <dbReference type="ARBA" id="ARBA00048157"/>
    </source>
</evidence>
<dbReference type="InterPro" id="IPR022941">
    <property type="entry name" value="SRP54"/>
</dbReference>
<dbReference type="GO" id="GO:0008312">
    <property type="term" value="F:7S RNA binding"/>
    <property type="evidence" value="ECO:0007669"/>
    <property type="project" value="UniProtKB-UniRule"/>
</dbReference>
<dbReference type="FunFam" id="3.40.50.300:FF:000022">
    <property type="entry name" value="Signal recognition particle 54 kDa subunit"/>
    <property type="match status" value="1"/>
</dbReference>
<evidence type="ECO:0000256" key="7">
    <source>
        <dbReference type="ARBA" id="ARBA00022824"/>
    </source>
</evidence>
<evidence type="ECO:0000256" key="11">
    <source>
        <dbReference type="ARBA" id="ARBA00023274"/>
    </source>
</evidence>
<comment type="domain">
    <text evidence="13">The NG domain, also named G domain, is a special guanosine triphosphatase (GTPase) domain, which binds GTP and forms a guanosine 5'-triphosphate (GTP)-dependent complex with a homologous NG domain in the SRP receptor subunit SRPRA. The two NG domains undergo cooperative rearrangements upon their assembly, which culminate in the reciprocal activation of the GTPase activity of one another. SRP receptor compaction upon binding with cargo-loaded SRP and GTPase rearrangement drive SRP-mediated cotranslational protein translocation into the ER.</text>
</comment>
<keyword evidence="7" id="KW-0256">Endoplasmic reticulum</keyword>
<dbReference type="GO" id="GO:0005829">
    <property type="term" value="C:cytosol"/>
    <property type="evidence" value="ECO:0007669"/>
    <property type="project" value="TreeGrafter"/>
</dbReference>
<dbReference type="SMART" id="SM00382">
    <property type="entry name" value="AAA"/>
    <property type="match status" value="1"/>
</dbReference>
<dbReference type="STRING" id="1054147.F4PNF5"/>